<dbReference type="InterPro" id="IPR036188">
    <property type="entry name" value="FAD/NAD-bd_sf"/>
</dbReference>
<reference evidence="2" key="2">
    <citation type="submission" date="2020-10" db="EMBL/GenBank/DDBJ databases">
        <authorList>
            <person name="Cooper E.A."/>
            <person name="Brenton Z.W."/>
            <person name="Flinn B.S."/>
            <person name="Jenkins J."/>
            <person name="Shu S."/>
            <person name="Flowers D."/>
            <person name="Luo F."/>
            <person name="Wang Y."/>
            <person name="Xia P."/>
            <person name="Barry K."/>
            <person name="Daum C."/>
            <person name="Lipzen A."/>
            <person name="Yoshinaga Y."/>
            <person name="Schmutz J."/>
            <person name="Saski C."/>
            <person name="Vermerris W."/>
            <person name="Kresovich S."/>
        </authorList>
    </citation>
    <scope>NUCLEOTIDE SEQUENCE</scope>
</reference>
<gene>
    <name evidence="2" type="ORF">BDA96_03G214000</name>
</gene>
<accession>A0A921RFB4</accession>
<dbReference type="PRINTS" id="PR00411">
    <property type="entry name" value="PNDRDTASEI"/>
</dbReference>
<dbReference type="Gene3D" id="3.50.50.60">
    <property type="entry name" value="FAD/NAD(P)-binding domain"/>
    <property type="match status" value="1"/>
</dbReference>
<sequence>NPKPPRAISGIPPPALPLPVPLVSLHNGTAAAANSSLLVSPRRRRAAAPTNHRAIGSKRAAPGERRDSESESPRRGGAMGLSGATISAPLGCRGLRRGAVGGGKARKAEAERWRRAGWSRRVGGPKVTCVATEKHDETAAVGVEFADEEDYRKGGGGELLYVQMQATKPMESQSRIASKLLPISDENTVLDLVIIGCGPAGLSLASESAKKGLTVGLIGPDLPFTNNYGVWEDEFKDLGLASCIEHVWKDTIVYLDNNKPILIGRSYGRVHRDLLHEELLRRCYEAGVTYLNSKVDKIIESPDGHRVVCCDKGREIICRLAIVASGAASGRLLEYEVGGPRVCVQTAYGVEVEVHKD</sequence>
<dbReference type="EMBL" id="CM027682">
    <property type="protein sequence ID" value="KAG0538192.1"/>
    <property type="molecule type" value="Genomic_DNA"/>
</dbReference>
<feature type="region of interest" description="Disordered" evidence="1">
    <location>
        <begin position="32"/>
        <end position="85"/>
    </location>
</feature>
<proteinExistence type="predicted"/>
<dbReference type="PANTHER" id="PTHR39757:SF3">
    <property type="entry name" value="LYCOPENE EPSILON CYCLASE, CHLOROPLASTIC"/>
    <property type="match status" value="1"/>
</dbReference>
<dbReference type="Pfam" id="PF05834">
    <property type="entry name" value="Lycopene_cycl"/>
    <property type="match status" value="1"/>
</dbReference>
<dbReference type="SUPFAM" id="SSF51905">
    <property type="entry name" value="FAD/NAD(P)-binding domain"/>
    <property type="match status" value="1"/>
</dbReference>
<comment type="caution">
    <text evidence="2">The sequence shown here is derived from an EMBL/GenBank/DDBJ whole genome shotgun (WGS) entry which is preliminary data.</text>
</comment>
<reference evidence="2" key="1">
    <citation type="journal article" date="2019" name="BMC Genomics">
        <title>A new reference genome for Sorghum bicolor reveals high levels of sequence similarity between sweet and grain genotypes: implications for the genetics of sugar metabolism.</title>
        <authorList>
            <person name="Cooper E.A."/>
            <person name="Brenton Z.W."/>
            <person name="Flinn B.S."/>
            <person name="Jenkins J."/>
            <person name="Shu S."/>
            <person name="Flowers D."/>
            <person name="Luo F."/>
            <person name="Wang Y."/>
            <person name="Xia P."/>
            <person name="Barry K."/>
            <person name="Daum C."/>
            <person name="Lipzen A."/>
            <person name="Yoshinaga Y."/>
            <person name="Schmutz J."/>
            <person name="Saski C."/>
            <person name="Vermerris W."/>
            <person name="Kresovich S."/>
        </authorList>
    </citation>
    <scope>NUCLEOTIDE SEQUENCE</scope>
</reference>
<protein>
    <recommendedName>
        <fullName evidence="4">Lycopene epsilon-cyclase</fullName>
    </recommendedName>
</protein>
<dbReference type="AlphaFoldDB" id="A0A921RFB4"/>
<organism evidence="2 3">
    <name type="scientific">Sorghum bicolor</name>
    <name type="common">Sorghum</name>
    <name type="synonym">Sorghum vulgare</name>
    <dbReference type="NCBI Taxonomy" id="4558"/>
    <lineage>
        <taxon>Eukaryota</taxon>
        <taxon>Viridiplantae</taxon>
        <taxon>Streptophyta</taxon>
        <taxon>Embryophyta</taxon>
        <taxon>Tracheophyta</taxon>
        <taxon>Spermatophyta</taxon>
        <taxon>Magnoliopsida</taxon>
        <taxon>Liliopsida</taxon>
        <taxon>Poales</taxon>
        <taxon>Poaceae</taxon>
        <taxon>PACMAD clade</taxon>
        <taxon>Panicoideae</taxon>
        <taxon>Andropogonodae</taxon>
        <taxon>Andropogoneae</taxon>
        <taxon>Sorghinae</taxon>
        <taxon>Sorghum</taxon>
    </lineage>
</organism>
<feature type="non-terminal residue" evidence="2">
    <location>
        <position position="1"/>
    </location>
</feature>
<evidence type="ECO:0000313" key="3">
    <source>
        <dbReference type="Proteomes" id="UP000807115"/>
    </source>
</evidence>
<dbReference type="PANTHER" id="PTHR39757">
    <property type="match status" value="1"/>
</dbReference>
<evidence type="ECO:0000313" key="2">
    <source>
        <dbReference type="EMBL" id="KAG0538192.1"/>
    </source>
</evidence>
<evidence type="ECO:0000256" key="1">
    <source>
        <dbReference type="SAM" id="MobiDB-lite"/>
    </source>
</evidence>
<dbReference type="Proteomes" id="UP000807115">
    <property type="component" value="Chromosome 3"/>
</dbReference>
<name>A0A921RFB4_SORBI</name>
<evidence type="ECO:0008006" key="4">
    <source>
        <dbReference type="Google" id="ProtNLM"/>
    </source>
</evidence>
<feature type="compositionally biased region" description="Basic and acidic residues" evidence="1">
    <location>
        <begin position="61"/>
        <end position="74"/>
    </location>
</feature>